<dbReference type="KEGG" id="pis:Pisl_1522"/>
<dbReference type="PANTHER" id="PTHR30482:SF10">
    <property type="entry name" value="HIGH-AFFINITY BRANCHED-CHAIN AMINO ACID TRANSPORT PROTEIN BRAE"/>
    <property type="match status" value="1"/>
</dbReference>
<feature type="transmembrane region" description="Helical" evidence="6">
    <location>
        <begin position="78"/>
        <end position="103"/>
    </location>
</feature>
<dbReference type="Proteomes" id="UP000002595">
    <property type="component" value="Chromosome"/>
</dbReference>
<comment type="subcellular location">
    <subcellularLocation>
        <location evidence="1">Cell membrane</location>
        <topology evidence="1">Multi-pass membrane protein</topology>
    </subcellularLocation>
</comment>
<feature type="transmembrane region" description="Helical" evidence="6">
    <location>
        <begin position="249"/>
        <end position="273"/>
    </location>
</feature>
<keyword evidence="8" id="KW-1185">Reference proteome</keyword>
<dbReference type="AlphaFoldDB" id="A1RUP5"/>
<dbReference type="EMBL" id="CP000504">
    <property type="protein sequence ID" value="ABL88677.1"/>
    <property type="molecule type" value="Genomic_DNA"/>
</dbReference>
<dbReference type="HOGENOM" id="CLU_031365_2_0_2"/>
<dbReference type="eggNOG" id="arCOG01274">
    <property type="taxonomic scope" value="Archaea"/>
</dbReference>
<dbReference type="InterPro" id="IPR001851">
    <property type="entry name" value="ABC_transp_permease"/>
</dbReference>
<dbReference type="CDD" id="cd06581">
    <property type="entry name" value="TM_PBP1_LivM_like"/>
    <property type="match status" value="1"/>
</dbReference>
<evidence type="ECO:0000256" key="1">
    <source>
        <dbReference type="ARBA" id="ARBA00004651"/>
    </source>
</evidence>
<feature type="transmembrane region" description="Helical" evidence="6">
    <location>
        <begin position="27"/>
        <end position="46"/>
    </location>
</feature>
<dbReference type="RefSeq" id="WP_011763252.1">
    <property type="nucleotide sequence ID" value="NC_008701.1"/>
</dbReference>
<evidence type="ECO:0000313" key="7">
    <source>
        <dbReference type="EMBL" id="ABL88677.1"/>
    </source>
</evidence>
<feature type="transmembrane region" description="Helical" evidence="6">
    <location>
        <begin position="209"/>
        <end position="229"/>
    </location>
</feature>
<evidence type="ECO:0000313" key="8">
    <source>
        <dbReference type="Proteomes" id="UP000002595"/>
    </source>
</evidence>
<keyword evidence="2" id="KW-1003">Cell membrane</keyword>
<proteinExistence type="predicted"/>
<dbReference type="GO" id="GO:0015658">
    <property type="term" value="F:branched-chain amino acid transmembrane transporter activity"/>
    <property type="evidence" value="ECO:0007669"/>
    <property type="project" value="InterPro"/>
</dbReference>
<evidence type="ECO:0000256" key="2">
    <source>
        <dbReference type="ARBA" id="ARBA00022475"/>
    </source>
</evidence>
<evidence type="ECO:0000256" key="5">
    <source>
        <dbReference type="ARBA" id="ARBA00023136"/>
    </source>
</evidence>
<accession>A1RUP5</accession>
<keyword evidence="4 6" id="KW-1133">Transmembrane helix</keyword>
<evidence type="ECO:0000256" key="4">
    <source>
        <dbReference type="ARBA" id="ARBA00022989"/>
    </source>
</evidence>
<gene>
    <name evidence="7" type="ordered locus">Pisl_1522</name>
</gene>
<name>A1RUP5_PYRIL</name>
<dbReference type="Pfam" id="PF02653">
    <property type="entry name" value="BPD_transp_2"/>
    <property type="match status" value="1"/>
</dbReference>
<reference evidence="7" key="1">
    <citation type="submission" date="2006-12" db="EMBL/GenBank/DDBJ databases">
        <title>Complete sequence of Pyrobaculum islandicum DSM 4184.</title>
        <authorList>
            <person name="Copeland A."/>
            <person name="Lucas S."/>
            <person name="Lapidus A."/>
            <person name="Barry K."/>
            <person name="Detter J.C."/>
            <person name="Glavina del Rio T."/>
            <person name="Dalin E."/>
            <person name="Tice H."/>
            <person name="Pitluck S."/>
            <person name="Meincke L."/>
            <person name="Brettin T."/>
            <person name="Bruce D."/>
            <person name="Han C."/>
            <person name="Tapia R."/>
            <person name="Gilna P."/>
            <person name="Schmutz J."/>
            <person name="Larimer F."/>
            <person name="Land M."/>
            <person name="Hauser L."/>
            <person name="Kyrpides N."/>
            <person name="Mikhailova N."/>
            <person name="Cozen A.E."/>
            <person name="Fitz-Gibbon S.T."/>
            <person name="House C.H."/>
            <person name="Saltikov C."/>
            <person name="Lowe T."/>
            <person name="Richardson P."/>
        </authorList>
    </citation>
    <scope>NUCLEOTIDE SEQUENCE [LARGE SCALE GENOMIC DNA]</scope>
    <source>
        <strain evidence="7">DSM 4184</strain>
    </source>
</reference>
<sequence length="321" mass="33679">MKPYLPLGIYALLAAAALLNPEYAKTIASVAFFMALGQAVNVFVGLTGYVDFGYVAFLAMGAYGLGVTIYYWPQLGLLALPVGLALGVAMAALLAAVVGAIALRLRGAYFAIATIGVNEGVKHLIIGANIWGGGAGLILGTKMFSAFGRDLALTLANVGSPLLIIATGFLAVVAMYLIQAGKSGYALAAIRQDEDAAKAMGINPTKYKLLAFTTSASLSGLLGAAYYPLGNMQVFPENVFFIEYILDGLAVMFLGGAGTVTGPIVGGLIYFYLRSIIGVYLPGYQALVTALLVFLVVVAMPRGIIGTLRIYMPPRLREWLP</sequence>
<feature type="transmembrane region" description="Helical" evidence="6">
    <location>
        <begin position="159"/>
        <end position="178"/>
    </location>
</feature>
<evidence type="ECO:0000256" key="3">
    <source>
        <dbReference type="ARBA" id="ARBA00022692"/>
    </source>
</evidence>
<dbReference type="GeneID" id="4618113"/>
<feature type="transmembrane region" description="Helical" evidence="6">
    <location>
        <begin position="53"/>
        <end position="72"/>
    </location>
</feature>
<dbReference type="PANTHER" id="PTHR30482">
    <property type="entry name" value="HIGH-AFFINITY BRANCHED-CHAIN AMINO ACID TRANSPORT SYSTEM PERMEASE"/>
    <property type="match status" value="1"/>
</dbReference>
<protein>
    <submittedName>
        <fullName evidence="7">Amino acid/amide ABC transporter membrane protein 2, HAAT family</fullName>
    </submittedName>
</protein>
<dbReference type="GO" id="GO:0005886">
    <property type="term" value="C:plasma membrane"/>
    <property type="evidence" value="ECO:0007669"/>
    <property type="project" value="UniProtKB-SubCell"/>
</dbReference>
<organism evidence="7 8">
    <name type="scientific">Pyrobaculum islandicum (strain DSM 4184 / JCM 9189 / GEO3)</name>
    <dbReference type="NCBI Taxonomy" id="384616"/>
    <lineage>
        <taxon>Archaea</taxon>
        <taxon>Thermoproteota</taxon>
        <taxon>Thermoprotei</taxon>
        <taxon>Thermoproteales</taxon>
        <taxon>Thermoproteaceae</taxon>
        <taxon>Pyrobaculum</taxon>
    </lineage>
</organism>
<feature type="transmembrane region" description="Helical" evidence="6">
    <location>
        <begin position="285"/>
        <end position="312"/>
    </location>
</feature>
<feature type="transmembrane region" description="Helical" evidence="6">
    <location>
        <begin position="124"/>
        <end position="147"/>
    </location>
</feature>
<keyword evidence="5 6" id="KW-0472">Membrane</keyword>
<evidence type="ECO:0000256" key="6">
    <source>
        <dbReference type="SAM" id="Phobius"/>
    </source>
</evidence>
<keyword evidence="3 6" id="KW-0812">Transmembrane</keyword>
<dbReference type="InterPro" id="IPR043428">
    <property type="entry name" value="LivM-like"/>
</dbReference>
<dbReference type="OrthoDB" id="30958at2157"/>
<dbReference type="STRING" id="384616.Pisl_1522"/>